<keyword evidence="4 6" id="KW-0472">Membrane</keyword>
<evidence type="ECO:0000256" key="2">
    <source>
        <dbReference type="ARBA" id="ARBA00022692"/>
    </source>
</evidence>
<evidence type="ECO:0000256" key="5">
    <source>
        <dbReference type="SAM" id="MobiDB-lite"/>
    </source>
</evidence>
<dbReference type="OrthoDB" id="2682910at2759"/>
<feature type="compositionally biased region" description="Polar residues" evidence="5">
    <location>
        <begin position="412"/>
        <end position="424"/>
    </location>
</feature>
<accession>A0A0C3AG57</accession>
<feature type="transmembrane region" description="Helical" evidence="6">
    <location>
        <begin position="34"/>
        <end position="57"/>
    </location>
</feature>
<proteinExistence type="predicted"/>
<feature type="compositionally biased region" description="Low complexity" evidence="5">
    <location>
        <begin position="426"/>
        <end position="436"/>
    </location>
</feature>
<feature type="compositionally biased region" description="Polar residues" evidence="5">
    <location>
        <begin position="337"/>
        <end position="353"/>
    </location>
</feature>
<comment type="subcellular location">
    <subcellularLocation>
        <location evidence="1">Membrane</location>
        <topology evidence="1">Single-pass membrane protein</topology>
    </subcellularLocation>
</comment>
<reference evidence="7 8" key="1">
    <citation type="submission" date="2014-04" db="EMBL/GenBank/DDBJ databases">
        <authorList>
            <consortium name="DOE Joint Genome Institute"/>
            <person name="Kuo A."/>
            <person name="Kohler A."/>
            <person name="Nagy L.G."/>
            <person name="Floudas D."/>
            <person name="Copeland A."/>
            <person name="Barry K.W."/>
            <person name="Cichocki N."/>
            <person name="Veneault-Fourrey C."/>
            <person name="LaButti K."/>
            <person name="Lindquist E.A."/>
            <person name="Lipzen A."/>
            <person name="Lundell T."/>
            <person name="Morin E."/>
            <person name="Murat C."/>
            <person name="Sun H."/>
            <person name="Tunlid A."/>
            <person name="Henrissat B."/>
            <person name="Grigoriev I.V."/>
            <person name="Hibbett D.S."/>
            <person name="Martin F."/>
            <person name="Nordberg H.P."/>
            <person name="Cantor M.N."/>
            <person name="Hua S.X."/>
        </authorList>
    </citation>
    <scope>NUCLEOTIDE SEQUENCE [LARGE SCALE GENOMIC DNA]</scope>
    <source>
        <strain evidence="7 8">Foug A</strain>
    </source>
</reference>
<dbReference type="AlphaFoldDB" id="A0A0C3AG57"/>
<protein>
    <submittedName>
        <fullName evidence="7">Uncharacterized protein</fullName>
    </submittedName>
</protein>
<dbReference type="InterPro" id="IPR051694">
    <property type="entry name" value="Immunoregulatory_rcpt-like"/>
</dbReference>
<feature type="compositionally biased region" description="Pro residues" evidence="5">
    <location>
        <begin position="294"/>
        <end position="303"/>
    </location>
</feature>
<dbReference type="PANTHER" id="PTHR15549:SF26">
    <property type="entry name" value="AXIAL BUDDING PATTERN PROTEIN 2-RELATED"/>
    <property type="match status" value="1"/>
</dbReference>
<feature type="compositionally biased region" description="Basic and acidic residues" evidence="5">
    <location>
        <begin position="354"/>
        <end position="364"/>
    </location>
</feature>
<reference evidence="8" key="2">
    <citation type="submission" date="2015-01" db="EMBL/GenBank/DDBJ databases">
        <title>Evolutionary Origins and Diversification of the Mycorrhizal Mutualists.</title>
        <authorList>
            <consortium name="DOE Joint Genome Institute"/>
            <consortium name="Mycorrhizal Genomics Consortium"/>
            <person name="Kohler A."/>
            <person name="Kuo A."/>
            <person name="Nagy L.G."/>
            <person name="Floudas D."/>
            <person name="Copeland A."/>
            <person name="Barry K.W."/>
            <person name="Cichocki N."/>
            <person name="Veneault-Fourrey C."/>
            <person name="LaButti K."/>
            <person name="Lindquist E.A."/>
            <person name="Lipzen A."/>
            <person name="Lundell T."/>
            <person name="Morin E."/>
            <person name="Murat C."/>
            <person name="Riley R."/>
            <person name="Ohm R."/>
            <person name="Sun H."/>
            <person name="Tunlid A."/>
            <person name="Henrissat B."/>
            <person name="Grigoriev I.V."/>
            <person name="Hibbett D.S."/>
            <person name="Martin F."/>
        </authorList>
    </citation>
    <scope>NUCLEOTIDE SEQUENCE [LARGE SCALE GENOMIC DNA]</scope>
    <source>
        <strain evidence="8">Foug A</strain>
    </source>
</reference>
<evidence type="ECO:0000256" key="6">
    <source>
        <dbReference type="SAM" id="Phobius"/>
    </source>
</evidence>
<gene>
    <name evidence="7" type="ORF">SCLCIDRAFT_673301</name>
</gene>
<dbReference type="InParanoid" id="A0A0C3AG57"/>
<feature type="compositionally biased region" description="Basic residues" evidence="5">
    <location>
        <begin position="309"/>
        <end position="318"/>
    </location>
</feature>
<evidence type="ECO:0000256" key="4">
    <source>
        <dbReference type="ARBA" id="ARBA00023136"/>
    </source>
</evidence>
<keyword evidence="3 6" id="KW-1133">Transmembrane helix</keyword>
<name>A0A0C3AG57_9AGAM</name>
<evidence type="ECO:0000313" key="7">
    <source>
        <dbReference type="EMBL" id="KIM63912.1"/>
    </source>
</evidence>
<evidence type="ECO:0000256" key="1">
    <source>
        <dbReference type="ARBA" id="ARBA00004167"/>
    </source>
</evidence>
<sequence>MSTSVSASHASGISSTSTPTSTYPSSPTPLSVEAILGIVLGTITAVAIFVGLVITLVRRRRLRSSGFERVDNPHLLPGVKGFPKIRSRGVLGTVVAPPEPRTRERYMQHSQQSSVEPLLPTTADHSPSRIRSPRSPFRPAHSDGVFVADHFELGVIQAEYDPYAVVDDSTGGSIVSNAPPVANWESSPQSRFGIQTHWEMEETNKIAPGTVSHWPRSPPFINRTLKKHPDRPVIAGHSEQTGLLPEKDSSDLKKQLTWTLPEAHNNISGPKTEGEPPSASIATQPFTEETERPLVPPKGPTPLQPAVRSTRKLTRRAHSPGFSGALSPVAELPDPSQVPNLITPQPSLPITNSESHHDSARERSSSLSVTLSHVGSTSSSALMDERSPIPLLASTSFGRGNLTPTPSSTSSNIGCNTGSGSSRYPSLAASSLGSGSRPQSDGNTDWHHPPSGLAGLKDLQIEPLRNPHSPVETVAPHLPPSPPLPSRSGTLNRGETRKRAHLRENTSSSVTEVQMRVVSQSGIATIDVAL</sequence>
<dbReference type="EMBL" id="KN822031">
    <property type="protein sequence ID" value="KIM63912.1"/>
    <property type="molecule type" value="Genomic_DNA"/>
</dbReference>
<feature type="region of interest" description="Disordered" evidence="5">
    <location>
        <begin position="262"/>
        <end position="281"/>
    </location>
</feature>
<dbReference type="HOGENOM" id="CLU_532288_0_0_1"/>
<keyword evidence="2 6" id="KW-0812">Transmembrane</keyword>
<dbReference type="PANTHER" id="PTHR15549">
    <property type="entry name" value="PAIRED IMMUNOGLOBULIN-LIKE TYPE 2 RECEPTOR"/>
    <property type="match status" value="1"/>
</dbReference>
<dbReference type="GO" id="GO:0016020">
    <property type="term" value="C:membrane"/>
    <property type="evidence" value="ECO:0007669"/>
    <property type="project" value="UniProtKB-SubCell"/>
</dbReference>
<feature type="region of interest" description="Disordered" evidence="5">
    <location>
        <begin position="1"/>
        <end position="27"/>
    </location>
</feature>
<feature type="region of interest" description="Disordered" evidence="5">
    <location>
        <begin position="286"/>
        <end position="508"/>
    </location>
</feature>
<feature type="region of interest" description="Disordered" evidence="5">
    <location>
        <begin position="100"/>
        <end position="137"/>
    </location>
</feature>
<organism evidence="7 8">
    <name type="scientific">Scleroderma citrinum Foug A</name>
    <dbReference type="NCBI Taxonomy" id="1036808"/>
    <lineage>
        <taxon>Eukaryota</taxon>
        <taxon>Fungi</taxon>
        <taxon>Dikarya</taxon>
        <taxon>Basidiomycota</taxon>
        <taxon>Agaricomycotina</taxon>
        <taxon>Agaricomycetes</taxon>
        <taxon>Agaricomycetidae</taxon>
        <taxon>Boletales</taxon>
        <taxon>Sclerodermatineae</taxon>
        <taxon>Sclerodermataceae</taxon>
        <taxon>Scleroderma</taxon>
    </lineage>
</organism>
<dbReference type="GO" id="GO:0071944">
    <property type="term" value="C:cell periphery"/>
    <property type="evidence" value="ECO:0007669"/>
    <property type="project" value="UniProtKB-ARBA"/>
</dbReference>
<evidence type="ECO:0000256" key="3">
    <source>
        <dbReference type="ARBA" id="ARBA00022989"/>
    </source>
</evidence>
<feature type="compositionally biased region" description="Polar residues" evidence="5">
    <location>
        <begin position="365"/>
        <end position="381"/>
    </location>
</feature>
<evidence type="ECO:0000313" key="8">
    <source>
        <dbReference type="Proteomes" id="UP000053989"/>
    </source>
</evidence>
<dbReference type="Proteomes" id="UP000053989">
    <property type="component" value="Unassembled WGS sequence"/>
</dbReference>
<keyword evidence="8" id="KW-1185">Reference proteome</keyword>